<dbReference type="GO" id="GO:0008408">
    <property type="term" value="F:3'-5' exonuclease activity"/>
    <property type="evidence" value="ECO:0007669"/>
    <property type="project" value="InterPro"/>
</dbReference>
<dbReference type="NCBIfam" id="TIGR00678">
    <property type="entry name" value="holB"/>
    <property type="match status" value="1"/>
</dbReference>
<protein>
    <recommendedName>
        <fullName evidence="2">DNA polymerase III subunit delta'</fullName>
        <ecNumber evidence="1">2.7.7.7</ecNumber>
    </recommendedName>
</protein>
<dbReference type="SUPFAM" id="SSF52540">
    <property type="entry name" value="P-loop containing nucleoside triphosphate hydrolases"/>
    <property type="match status" value="1"/>
</dbReference>
<accession>A0A1I2ALC5</accession>
<dbReference type="InterPro" id="IPR004622">
    <property type="entry name" value="DNA_pol_HolB"/>
</dbReference>
<evidence type="ECO:0000256" key="5">
    <source>
        <dbReference type="ARBA" id="ARBA00022705"/>
    </source>
</evidence>
<dbReference type="Pfam" id="PF13177">
    <property type="entry name" value="DNA_pol3_delta2"/>
    <property type="match status" value="1"/>
</dbReference>
<evidence type="ECO:0000256" key="1">
    <source>
        <dbReference type="ARBA" id="ARBA00012417"/>
    </source>
</evidence>
<organism evidence="9 10">
    <name type="scientific">Thermoanaerobacter thermohydrosulfuricus</name>
    <name type="common">Clostridium thermohydrosulfuricum</name>
    <dbReference type="NCBI Taxonomy" id="1516"/>
    <lineage>
        <taxon>Bacteria</taxon>
        <taxon>Bacillati</taxon>
        <taxon>Bacillota</taxon>
        <taxon>Clostridia</taxon>
        <taxon>Thermoanaerobacterales</taxon>
        <taxon>Thermoanaerobacteraceae</taxon>
        <taxon>Thermoanaerobacter</taxon>
    </lineage>
</organism>
<dbReference type="Gene3D" id="3.40.50.300">
    <property type="entry name" value="P-loop containing nucleotide triphosphate hydrolases"/>
    <property type="match status" value="1"/>
</dbReference>
<dbReference type="GO" id="GO:0003887">
    <property type="term" value="F:DNA-directed DNA polymerase activity"/>
    <property type="evidence" value="ECO:0007669"/>
    <property type="project" value="UniProtKB-KW"/>
</dbReference>
<dbReference type="GO" id="GO:0009360">
    <property type="term" value="C:DNA polymerase III complex"/>
    <property type="evidence" value="ECO:0007669"/>
    <property type="project" value="InterPro"/>
</dbReference>
<keyword evidence="6" id="KW-0239">DNA-directed DNA polymerase</keyword>
<dbReference type="EC" id="2.7.7.7" evidence="1"/>
<sequence length="324" mass="37682">MYRIYGHEAVLNIFKNVISQNKISNAYLFVGEEGLGKRFMAEYFAMMINCKGETAKPCFRCSSCLKIMDKNHPDVFFIEPEENSIKVDTIRYITNEINIRPYEANKKIFIIDQADKMTVAAQNAFLKTLEEPPLYGLFILIAPQQEELLPTIVSRCNIIRFNKENKNTIKNYLMFEHNIPEKEAEVLAHIADGNFAQANKLANKEYLNFRREAIQEIEKILATKGFEVIEEFEFFDKNKDNIEEILKILLSYMRDLLVFKATKDASFIKNIDFLNRIQKMESRLTINKLNNIINRIEQFNSQINSNINYQLAVENLLLDMAGGL</sequence>
<dbReference type="Pfam" id="PF09115">
    <property type="entry name" value="DNApol3-delta_C"/>
    <property type="match status" value="1"/>
</dbReference>
<keyword evidence="3" id="KW-0808">Transferase</keyword>
<evidence type="ECO:0000256" key="6">
    <source>
        <dbReference type="ARBA" id="ARBA00022932"/>
    </source>
</evidence>
<dbReference type="PANTHER" id="PTHR11669">
    <property type="entry name" value="REPLICATION FACTOR C / DNA POLYMERASE III GAMMA-TAU SUBUNIT"/>
    <property type="match status" value="1"/>
</dbReference>
<evidence type="ECO:0000313" key="9">
    <source>
        <dbReference type="EMBL" id="SDG10013.1"/>
    </source>
</evidence>
<dbReference type="Gene3D" id="1.20.272.10">
    <property type="match status" value="1"/>
</dbReference>
<dbReference type="FunFam" id="3.40.50.300:FF:001255">
    <property type="entry name" value="DNA polymerase III subunit delta"/>
    <property type="match status" value="1"/>
</dbReference>
<evidence type="ECO:0000259" key="8">
    <source>
        <dbReference type="Pfam" id="PF09115"/>
    </source>
</evidence>
<name>A0A1I2ALC5_THETY</name>
<proteinExistence type="predicted"/>
<evidence type="ECO:0000256" key="2">
    <source>
        <dbReference type="ARBA" id="ARBA00014363"/>
    </source>
</evidence>
<dbReference type="InterPro" id="IPR015199">
    <property type="entry name" value="DNA_pol_III_delta_C"/>
</dbReference>
<evidence type="ECO:0000313" key="10">
    <source>
        <dbReference type="Proteomes" id="UP000183404"/>
    </source>
</evidence>
<keyword evidence="4" id="KW-0548">Nucleotidyltransferase</keyword>
<gene>
    <name evidence="9" type="ORF">SAMN04244560_01783</name>
</gene>
<dbReference type="GO" id="GO:0006261">
    <property type="term" value="P:DNA-templated DNA replication"/>
    <property type="evidence" value="ECO:0007669"/>
    <property type="project" value="TreeGrafter"/>
</dbReference>
<dbReference type="AlphaFoldDB" id="A0A1I2ALC5"/>
<dbReference type="InterPro" id="IPR050238">
    <property type="entry name" value="DNA_Rep/Repair_Clamp_Loader"/>
</dbReference>
<dbReference type="Proteomes" id="UP000183404">
    <property type="component" value="Unassembled WGS sequence"/>
</dbReference>
<comment type="catalytic activity">
    <reaction evidence="7">
        <text>DNA(n) + a 2'-deoxyribonucleoside 5'-triphosphate = DNA(n+1) + diphosphate</text>
        <dbReference type="Rhea" id="RHEA:22508"/>
        <dbReference type="Rhea" id="RHEA-COMP:17339"/>
        <dbReference type="Rhea" id="RHEA-COMP:17340"/>
        <dbReference type="ChEBI" id="CHEBI:33019"/>
        <dbReference type="ChEBI" id="CHEBI:61560"/>
        <dbReference type="ChEBI" id="CHEBI:173112"/>
        <dbReference type="EC" id="2.7.7.7"/>
    </reaction>
</comment>
<dbReference type="EMBL" id="FNBS01000043">
    <property type="protein sequence ID" value="SDG10013.1"/>
    <property type="molecule type" value="Genomic_DNA"/>
</dbReference>
<dbReference type="RefSeq" id="WP_004402257.1">
    <property type="nucleotide sequence ID" value="NZ_FNBS01000043.1"/>
</dbReference>
<feature type="domain" description="DNA polymerase III delta subunit C-terminal" evidence="8">
    <location>
        <begin position="206"/>
        <end position="320"/>
    </location>
</feature>
<reference evidence="9 10" key="1">
    <citation type="submission" date="2016-10" db="EMBL/GenBank/DDBJ databases">
        <authorList>
            <person name="de Groot N.N."/>
        </authorList>
    </citation>
    <scope>NUCLEOTIDE SEQUENCE [LARGE SCALE GENOMIC DNA]</scope>
    <source>
        <strain evidence="9 10">DSM 569</strain>
    </source>
</reference>
<evidence type="ECO:0000256" key="7">
    <source>
        <dbReference type="ARBA" id="ARBA00049244"/>
    </source>
</evidence>
<dbReference type="GO" id="GO:0003677">
    <property type="term" value="F:DNA binding"/>
    <property type="evidence" value="ECO:0007669"/>
    <property type="project" value="InterPro"/>
</dbReference>
<dbReference type="PANTHER" id="PTHR11669:SF8">
    <property type="entry name" value="DNA POLYMERASE III SUBUNIT DELTA"/>
    <property type="match status" value="1"/>
</dbReference>
<dbReference type="InterPro" id="IPR027417">
    <property type="entry name" value="P-loop_NTPase"/>
</dbReference>
<evidence type="ECO:0000256" key="3">
    <source>
        <dbReference type="ARBA" id="ARBA00022679"/>
    </source>
</evidence>
<evidence type="ECO:0000256" key="4">
    <source>
        <dbReference type="ARBA" id="ARBA00022695"/>
    </source>
</evidence>
<keyword evidence="5" id="KW-0235">DNA replication</keyword>